<sequence length="227" mass="25540">MLKKTKANDLSKPVMALLIAGFLTVFTSAYLLVEISEGILESEKFTLDQTVNQWVAAINTSRLSNVMGYITYTGSVPWLTLGTFILTAYLFFKPEKTNWFITFLLINMFGISAITKGLKLLFQRGRPEELAQYDGTGFSFPSGHTTGAVTLYGFLIYLVVRSHLNKKLKWLVSTSLVIWVLTVAISRIFVEVHYFTDIIAGLVIGLLWLLVCIGCLEMLLHKKVKKK</sequence>
<proteinExistence type="predicted"/>
<dbReference type="Pfam" id="PF01569">
    <property type="entry name" value="PAP2"/>
    <property type="match status" value="1"/>
</dbReference>
<name>A0A5D4TKZ7_9BACI</name>
<dbReference type="Gene3D" id="1.20.144.10">
    <property type="entry name" value="Phosphatidic acid phosphatase type 2/haloperoxidase"/>
    <property type="match status" value="2"/>
</dbReference>
<dbReference type="RefSeq" id="WP_148992564.1">
    <property type="nucleotide sequence ID" value="NZ_VTEW01000016.1"/>
</dbReference>
<feature type="domain" description="Phosphatidic acid phosphatase type 2/haloperoxidase" evidence="2">
    <location>
        <begin position="103"/>
        <end position="213"/>
    </location>
</feature>
<dbReference type="EMBL" id="VTEW01000016">
    <property type="protein sequence ID" value="TYS75461.1"/>
    <property type="molecule type" value="Genomic_DNA"/>
</dbReference>
<dbReference type="CDD" id="cd03392">
    <property type="entry name" value="PAP2_like_2"/>
    <property type="match status" value="1"/>
</dbReference>
<evidence type="ECO:0000313" key="3">
    <source>
        <dbReference type="EMBL" id="TYS75461.1"/>
    </source>
</evidence>
<dbReference type="SUPFAM" id="SSF48317">
    <property type="entry name" value="Acid phosphatase/Vanadium-dependent haloperoxidase"/>
    <property type="match status" value="1"/>
</dbReference>
<protein>
    <submittedName>
        <fullName evidence="3">Phosphatase PAP2 family protein</fullName>
    </submittedName>
</protein>
<accession>A0A5D4TKZ7</accession>
<evidence type="ECO:0000313" key="4">
    <source>
        <dbReference type="Proteomes" id="UP000325054"/>
    </source>
</evidence>
<keyword evidence="1" id="KW-0812">Transmembrane</keyword>
<dbReference type="InterPro" id="IPR036938">
    <property type="entry name" value="PAP2/HPO_sf"/>
</dbReference>
<organism evidence="3 4">
    <name type="scientific">Rossellomorea aquimaris</name>
    <dbReference type="NCBI Taxonomy" id="189382"/>
    <lineage>
        <taxon>Bacteria</taxon>
        <taxon>Bacillati</taxon>
        <taxon>Bacillota</taxon>
        <taxon>Bacilli</taxon>
        <taxon>Bacillales</taxon>
        <taxon>Bacillaceae</taxon>
        <taxon>Rossellomorea</taxon>
    </lineage>
</organism>
<feature type="transmembrane region" description="Helical" evidence="1">
    <location>
        <begin position="69"/>
        <end position="92"/>
    </location>
</feature>
<keyword evidence="1" id="KW-1133">Transmembrane helix</keyword>
<reference evidence="3 4" key="1">
    <citation type="submission" date="2019-08" db="EMBL/GenBank/DDBJ databases">
        <title>Bacillus genomes from the desert of Cuatro Cienegas, Coahuila.</title>
        <authorList>
            <person name="Olmedo-Alvarez G."/>
        </authorList>
    </citation>
    <scope>NUCLEOTIDE SEQUENCE [LARGE SCALE GENOMIC DNA]</scope>
    <source>
        <strain evidence="3 4">CH451a_14T</strain>
    </source>
</reference>
<evidence type="ECO:0000259" key="2">
    <source>
        <dbReference type="SMART" id="SM00014"/>
    </source>
</evidence>
<feature type="transmembrane region" description="Helical" evidence="1">
    <location>
        <begin position="138"/>
        <end position="158"/>
    </location>
</feature>
<gene>
    <name evidence="3" type="ORF">FZC80_16820</name>
</gene>
<feature type="transmembrane region" description="Helical" evidence="1">
    <location>
        <begin position="195"/>
        <end position="220"/>
    </location>
</feature>
<feature type="transmembrane region" description="Helical" evidence="1">
    <location>
        <begin position="170"/>
        <end position="189"/>
    </location>
</feature>
<comment type="caution">
    <text evidence="3">The sequence shown here is derived from an EMBL/GenBank/DDBJ whole genome shotgun (WGS) entry which is preliminary data.</text>
</comment>
<keyword evidence="1" id="KW-0472">Membrane</keyword>
<feature type="transmembrane region" description="Helical" evidence="1">
    <location>
        <begin position="99"/>
        <end position="118"/>
    </location>
</feature>
<evidence type="ECO:0000256" key="1">
    <source>
        <dbReference type="SAM" id="Phobius"/>
    </source>
</evidence>
<feature type="transmembrane region" description="Helical" evidence="1">
    <location>
        <begin position="12"/>
        <end position="33"/>
    </location>
</feature>
<dbReference type="InterPro" id="IPR000326">
    <property type="entry name" value="PAP2/HPO"/>
</dbReference>
<dbReference type="Proteomes" id="UP000325054">
    <property type="component" value="Unassembled WGS sequence"/>
</dbReference>
<dbReference type="OrthoDB" id="9789113at2"/>
<dbReference type="AlphaFoldDB" id="A0A5D4TKZ7"/>
<dbReference type="SMART" id="SM00014">
    <property type="entry name" value="acidPPc"/>
    <property type="match status" value="1"/>
</dbReference>
<dbReference type="PANTHER" id="PTHR14969">
    <property type="entry name" value="SPHINGOSINE-1-PHOSPHATE PHOSPHOHYDROLASE"/>
    <property type="match status" value="1"/>
</dbReference>
<dbReference type="PANTHER" id="PTHR14969:SF13">
    <property type="entry name" value="AT30094P"/>
    <property type="match status" value="1"/>
</dbReference>